<evidence type="ECO:0000256" key="2">
    <source>
        <dbReference type="ARBA" id="ARBA00023125"/>
    </source>
</evidence>
<protein>
    <submittedName>
        <fullName evidence="5">Winged helix-turn-helix domain-containing protein</fullName>
    </submittedName>
</protein>
<keyword evidence="1" id="KW-0805">Transcription regulation</keyword>
<accession>A0ABV1UEG7</accession>
<organism evidence="5 6">
    <name type="scientific">Streptomyces sp. 900105245</name>
    <dbReference type="NCBI Taxonomy" id="3154379"/>
    <lineage>
        <taxon>Bacteria</taxon>
        <taxon>Bacillati</taxon>
        <taxon>Actinomycetota</taxon>
        <taxon>Actinomycetes</taxon>
        <taxon>Kitasatosporales</taxon>
        <taxon>Streptomycetaceae</taxon>
        <taxon>Streptomyces</taxon>
    </lineage>
</organism>
<dbReference type="InterPro" id="IPR000524">
    <property type="entry name" value="Tscrpt_reg_HTH_GntR"/>
</dbReference>
<keyword evidence="2" id="KW-0238">DNA-binding</keyword>
<evidence type="ECO:0000256" key="3">
    <source>
        <dbReference type="ARBA" id="ARBA00023163"/>
    </source>
</evidence>
<dbReference type="InterPro" id="IPR036390">
    <property type="entry name" value="WH_DNA-bd_sf"/>
</dbReference>
<dbReference type="Gene3D" id="1.10.10.10">
    <property type="entry name" value="Winged helix-like DNA-binding domain superfamily/Winged helix DNA-binding domain"/>
    <property type="match status" value="1"/>
</dbReference>
<feature type="domain" description="HTH gntR-type" evidence="4">
    <location>
        <begin position="1"/>
        <end position="69"/>
    </location>
</feature>
<evidence type="ECO:0000259" key="4">
    <source>
        <dbReference type="PROSITE" id="PS50949"/>
    </source>
</evidence>
<evidence type="ECO:0000313" key="5">
    <source>
        <dbReference type="EMBL" id="MER6432104.1"/>
    </source>
</evidence>
<dbReference type="CDD" id="cd07377">
    <property type="entry name" value="WHTH_GntR"/>
    <property type="match status" value="1"/>
</dbReference>
<gene>
    <name evidence="5" type="ORF">ABT272_30930</name>
</gene>
<dbReference type="PANTHER" id="PTHR44846:SF17">
    <property type="entry name" value="GNTR-FAMILY TRANSCRIPTIONAL REGULATOR"/>
    <property type="match status" value="1"/>
</dbReference>
<dbReference type="InterPro" id="IPR036388">
    <property type="entry name" value="WH-like_DNA-bd_sf"/>
</dbReference>
<dbReference type="Pfam" id="PF00392">
    <property type="entry name" value="GntR"/>
    <property type="match status" value="1"/>
</dbReference>
<evidence type="ECO:0000313" key="6">
    <source>
        <dbReference type="Proteomes" id="UP001470023"/>
    </source>
</evidence>
<proteinExistence type="predicted"/>
<dbReference type="PROSITE" id="PS50949">
    <property type="entry name" value="HTH_GNTR"/>
    <property type="match status" value="1"/>
</dbReference>
<keyword evidence="3" id="KW-0804">Transcription</keyword>
<reference evidence="5 6" key="1">
    <citation type="submission" date="2024-06" db="EMBL/GenBank/DDBJ databases">
        <title>The Natural Products Discovery Center: Release of the First 8490 Sequenced Strains for Exploring Actinobacteria Biosynthetic Diversity.</title>
        <authorList>
            <person name="Kalkreuter E."/>
            <person name="Kautsar S.A."/>
            <person name="Yang D."/>
            <person name="Bader C.D."/>
            <person name="Teijaro C.N."/>
            <person name="Fluegel L."/>
            <person name="Davis C.M."/>
            <person name="Simpson J.R."/>
            <person name="Lauterbach L."/>
            <person name="Steele A.D."/>
            <person name="Gui C."/>
            <person name="Meng S."/>
            <person name="Li G."/>
            <person name="Viehrig K."/>
            <person name="Ye F."/>
            <person name="Su P."/>
            <person name="Kiefer A.F."/>
            <person name="Nichols A."/>
            <person name="Cepeda A.J."/>
            <person name="Yan W."/>
            <person name="Fan B."/>
            <person name="Jiang Y."/>
            <person name="Adhikari A."/>
            <person name="Zheng C.-J."/>
            <person name="Schuster L."/>
            <person name="Cowan T.M."/>
            <person name="Smanski M.J."/>
            <person name="Chevrette M.G."/>
            <person name="De Carvalho L.P.S."/>
            <person name="Shen B."/>
        </authorList>
    </citation>
    <scope>NUCLEOTIDE SEQUENCE [LARGE SCALE GENOMIC DNA]</scope>
    <source>
        <strain evidence="5 6">NPDC001166</strain>
    </source>
</reference>
<dbReference type="SUPFAM" id="SSF46785">
    <property type="entry name" value="Winged helix' DNA-binding domain"/>
    <property type="match status" value="1"/>
</dbReference>
<keyword evidence="6" id="KW-1185">Reference proteome</keyword>
<dbReference type="PANTHER" id="PTHR44846">
    <property type="entry name" value="MANNOSYL-D-GLYCERATE TRANSPORT/METABOLISM SYSTEM REPRESSOR MNGR-RELATED"/>
    <property type="match status" value="1"/>
</dbReference>
<dbReference type="SMART" id="SM00345">
    <property type="entry name" value="HTH_GNTR"/>
    <property type="match status" value="1"/>
</dbReference>
<dbReference type="RefSeq" id="WP_352065005.1">
    <property type="nucleotide sequence ID" value="NZ_JBEPAZ010000037.1"/>
</dbReference>
<dbReference type="Proteomes" id="UP001470023">
    <property type="component" value="Unassembled WGS sequence"/>
</dbReference>
<dbReference type="InterPro" id="IPR050679">
    <property type="entry name" value="Bact_HTH_transcr_reg"/>
</dbReference>
<comment type="caution">
    <text evidence="5">The sequence shown here is derived from an EMBL/GenBank/DDBJ whole genome shotgun (WGS) entry which is preliminary data.</text>
</comment>
<evidence type="ECO:0000256" key="1">
    <source>
        <dbReference type="ARBA" id="ARBA00023015"/>
    </source>
</evidence>
<dbReference type="EMBL" id="JBEPAZ010000037">
    <property type="protein sequence ID" value="MER6432104.1"/>
    <property type="molecule type" value="Genomic_DNA"/>
</dbReference>
<name>A0ABV1UEG7_9ACTN</name>
<sequence length="115" mass="12813">MPPYRRTAADLRRQILSGRLKPGERLPPLRLLQQEYQIAGMTARAAPRVLGAEGLVDVVPGRGSFVADPLPREREPVSGETADDSRLQALEETLRDVLDHIRPQGNPNWGPTRAW</sequence>